<organism evidence="1 2">
    <name type="scientific">Pleurodeles waltl</name>
    <name type="common">Iberian ribbed newt</name>
    <dbReference type="NCBI Taxonomy" id="8319"/>
    <lineage>
        <taxon>Eukaryota</taxon>
        <taxon>Metazoa</taxon>
        <taxon>Chordata</taxon>
        <taxon>Craniata</taxon>
        <taxon>Vertebrata</taxon>
        <taxon>Euteleostomi</taxon>
        <taxon>Amphibia</taxon>
        <taxon>Batrachia</taxon>
        <taxon>Caudata</taxon>
        <taxon>Salamandroidea</taxon>
        <taxon>Salamandridae</taxon>
        <taxon>Pleurodelinae</taxon>
        <taxon>Pleurodeles</taxon>
    </lineage>
</organism>
<proteinExistence type="predicted"/>
<name>A0AAV7M607_PLEWA</name>
<evidence type="ECO:0000313" key="2">
    <source>
        <dbReference type="Proteomes" id="UP001066276"/>
    </source>
</evidence>
<accession>A0AAV7M607</accession>
<dbReference type="EMBL" id="JANPWB010000014">
    <property type="protein sequence ID" value="KAJ1098801.1"/>
    <property type="molecule type" value="Genomic_DNA"/>
</dbReference>
<gene>
    <name evidence="1" type="ORF">NDU88_003908</name>
</gene>
<evidence type="ECO:0000313" key="1">
    <source>
        <dbReference type="EMBL" id="KAJ1098801.1"/>
    </source>
</evidence>
<dbReference type="AlphaFoldDB" id="A0AAV7M607"/>
<comment type="caution">
    <text evidence="1">The sequence shown here is derived from an EMBL/GenBank/DDBJ whole genome shotgun (WGS) entry which is preliminary data.</text>
</comment>
<protein>
    <submittedName>
        <fullName evidence="1">Uncharacterized protein</fullName>
    </submittedName>
</protein>
<keyword evidence="2" id="KW-1185">Reference proteome</keyword>
<sequence>MGLGQASRPSLPGRGLCSTHQLVRKKCGLAAPATGSVGPIVLGQALRPMLQGRGLCLMRRLVQKKCGLAALPAGSVGPEVVGQVSATLIPPLFNVR</sequence>
<reference evidence="1" key="1">
    <citation type="journal article" date="2022" name="bioRxiv">
        <title>Sequencing and chromosome-scale assembly of the giantPleurodeles waltlgenome.</title>
        <authorList>
            <person name="Brown T."/>
            <person name="Elewa A."/>
            <person name="Iarovenko S."/>
            <person name="Subramanian E."/>
            <person name="Araus A.J."/>
            <person name="Petzold A."/>
            <person name="Susuki M."/>
            <person name="Suzuki K.-i.T."/>
            <person name="Hayashi T."/>
            <person name="Toyoda A."/>
            <person name="Oliveira C."/>
            <person name="Osipova E."/>
            <person name="Leigh N.D."/>
            <person name="Simon A."/>
            <person name="Yun M.H."/>
        </authorList>
    </citation>
    <scope>NUCLEOTIDE SEQUENCE</scope>
    <source>
        <strain evidence="1">20211129_DDA</strain>
        <tissue evidence="1">Liver</tissue>
    </source>
</reference>
<dbReference type="Proteomes" id="UP001066276">
    <property type="component" value="Chromosome 10"/>
</dbReference>